<reference evidence="3" key="1">
    <citation type="submission" date="2024-02" db="EMBL/GenBank/DDBJ databases">
        <authorList>
            <consortium name="ELIXIR-Norway"/>
            <consortium name="Elixir Norway"/>
        </authorList>
    </citation>
    <scope>NUCLEOTIDE SEQUENCE</scope>
</reference>
<dbReference type="Gene3D" id="2.40.50.140">
    <property type="entry name" value="Nucleic acid-binding proteins"/>
    <property type="match status" value="1"/>
</dbReference>
<feature type="region of interest" description="Disordered" evidence="1">
    <location>
        <begin position="244"/>
        <end position="327"/>
    </location>
</feature>
<dbReference type="InterPro" id="IPR003029">
    <property type="entry name" value="S1_domain"/>
</dbReference>
<accession>A0ABP0TKV0</accession>
<dbReference type="InterPro" id="IPR012340">
    <property type="entry name" value="NA-bd_OB-fold"/>
</dbReference>
<sequence>MAASSLQSYSAHCTGRPHGGLLHFHLSSQVGSGSGNLASTLLCRRRRGMLGWVLLMPQCPPPPHLNYSQTSQKLGQILLPGKKKKKKNIMAMVPNKESGRHTVGKQSEELKFDTEDLLELKFGRLLGESRETTLAKVIGRKVNPDASYVAIEKPSWRKNLETKEQQVSVAAKVSTRKEKNLPILGSKPLPLSPSHVEGESKDAAADQISRVDKRVGTRLLMTTEAALMEVESLSQSIDLNVLESGDKRRREPTAATAATSVVEPSLPWTTTSKRPLPSSSLDQIHVSSPISSSVDNTVTEQDITPLQSSMSSPSVTAKHVSTSPSVSANMVSEEVVVAPLKKAAADSLVLNSVPEVTVMSAKEEKGREPTVSPIDMQARMPITAPPTPVLVQKPFVRRPTATTAVPGDAVLKFTPPSEADSSSSPSLGQPEIIVSQEETRKRETTFDQSLEEEEEEEEEESQVLKQPMPTTTLAQKPMSRRPSFVAMDAKPELQASSGSLKRPILQLRTKKDNPIAPPATPAAAAAAPPPPPSTGVFESELSREEERLPDQMMISDEVDEKLNLLTSVTVVPKNAIGDKAVECDNKEIEIDLMANQWQEEEDRDWLRAEALLESSTVEEMLFFGANAGGMLVSFRSLVGFLPAWELSAQRRPPSFRTWAMDKGFTLKEPKFTETFIPDSSLSRVVGSETSKRTQESSIRVEDDNQRNLLKQYREERRNALSKLVGETARVVVIGLDRGRRRLRLSEKAAEGEGQELTQKKANVMEGLNVGDVVCCTVKKVTSYGAFVEVQGVPALIHISELSWNRIVDPTTVVAVGQELEAKVCRLDRFMQRINLSLKQMQVDPLRETLESLLDSTDMELETEDMAVEIDAKIPEVNGVIKRLEQIKGIDSVVKGRCLQGMAMAPSFQVYLSGQLSNGYKLIARSGNQVQEVLVLTSLDRESAKQAILECTMRDD</sequence>
<gene>
    <name evidence="3" type="ORF">CSSPTR1EN2_LOCUS4800</name>
</gene>
<dbReference type="EMBL" id="OZ019904">
    <property type="protein sequence ID" value="CAK9199165.1"/>
    <property type="molecule type" value="Genomic_DNA"/>
</dbReference>
<keyword evidence="4" id="KW-1185">Reference proteome</keyword>
<dbReference type="Pfam" id="PF00575">
    <property type="entry name" value="S1"/>
    <property type="match status" value="1"/>
</dbReference>
<evidence type="ECO:0000313" key="3">
    <source>
        <dbReference type="EMBL" id="CAK9199165.1"/>
    </source>
</evidence>
<evidence type="ECO:0000313" key="4">
    <source>
        <dbReference type="Proteomes" id="UP001497512"/>
    </source>
</evidence>
<evidence type="ECO:0000259" key="2">
    <source>
        <dbReference type="PROSITE" id="PS50126"/>
    </source>
</evidence>
<feature type="region of interest" description="Disordered" evidence="1">
    <location>
        <begin position="511"/>
        <end position="548"/>
    </location>
</feature>
<feature type="region of interest" description="Disordered" evidence="1">
    <location>
        <begin position="407"/>
        <end position="480"/>
    </location>
</feature>
<dbReference type="SMART" id="SM00316">
    <property type="entry name" value="S1"/>
    <property type="match status" value="1"/>
</dbReference>
<protein>
    <recommendedName>
        <fullName evidence="2">S1 motif domain-containing protein</fullName>
    </recommendedName>
</protein>
<dbReference type="SUPFAM" id="SSF50249">
    <property type="entry name" value="Nucleic acid-binding proteins"/>
    <property type="match status" value="1"/>
</dbReference>
<feature type="compositionally biased region" description="Acidic residues" evidence="1">
    <location>
        <begin position="449"/>
        <end position="461"/>
    </location>
</feature>
<dbReference type="PANTHER" id="PTHR47600">
    <property type="entry name" value="NUCLEIC ACID-BINDING, OB-FOLD-LIKE PROTEIN"/>
    <property type="match status" value="1"/>
</dbReference>
<dbReference type="Proteomes" id="UP001497512">
    <property type="component" value="Chromosome 12"/>
</dbReference>
<proteinExistence type="predicted"/>
<dbReference type="PANTHER" id="PTHR47600:SF1">
    <property type="entry name" value="NUCLEIC ACID-BINDING, OB-FOLD-LIKE PROTEIN"/>
    <property type="match status" value="1"/>
</dbReference>
<feature type="compositionally biased region" description="Low complexity" evidence="1">
    <location>
        <begin position="415"/>
        <end position="426"/>
    </location>
</feature>
<dbReference type="CDD" id="cd05688">
    <property type="entry name" value="S1_RPS1_repeat_ec3"/>
    <property type="match status" value="1"/>
</dbReference>
<feature type="domain" description="S1 motif" evidence="2">
    <location>
        <begin position="770"/>
        <end position="838"/>
    </location>
</feature>
<dbReference type="PROSITE" id="PS50126">
    <property type="entry name" value="S1"/>
    <property type="match status" value="1"/>
</dbReference>
<organism evidence="3 4">
    <name type="scientific">Sphagnum troendelagicum</name>
    <dbReference type="NCBI Taxonomy" id="128251"/>
    <lineage>
        <taxon>Eukaryota</taxon>
        <taxon>Viridiplantae</taxon>
        <taxon>Streptophyta</taxon>
        <taxon>Embryophyta</taxon>
        <taxon>Bryophyta</taxon>
        <taxon>Sphagnophytina</taxon>
        <taxon>Sphagnopsida</taxon>
        <taxon>Sphagnales</taxon>
        <taxon>Sphagnaceae</taxon>
        <taxon>Sphagnum</taxon>
    </lineage>
</organism>
<name>A0ABP0TKV0_9BRYO</name>
<feature type="region of interest" description="Disordered" evidence="1">
    <location>
        <begin position="184"/>
        <end position="205"/>
    </location>
</feature>
<feature type="compositionally biased region" description="Basic and acidic residues" evidence="1">
    <location>
        <begin position="196"/>
        <end position="205"/>
    </location>
</feature>
<evidence type="ECO:0000256" key="1">
    <source>
        <dbReference type="SAM" id="MobiDB-lite"/>
    </source>
</evidence>
<feature type="compositionally biased region" description="Polar residues" evidence="1">
    <location>
        <begin position="267"/>
        <end position="327"/>
    </location>
</feature>